<dbReference type="eggNOG" id="COG1479">
    <property type="taxonomic scope" value="Bacteria"/>
</dbReference>
<sequence>MLAVSTFDSTKTDLVELLGNAKSGDAQLPDFQRGWVWDDDHIRDLIASVSRSFPIGTVMLLENGGDVAFRTRPLEGAEIDGRDPELLILDGQQRLTSLFQALVAGGPVRTRDAKRIEIERWYYLDVRKALDVAVDREDAVLSIPADRCVRSDFGRRVDLDLTTPDREFANFMFPLAHVFDHYQWAQGFREHHGHDPETSRIWDEFEREIVQRFRSYQLPVIRLHRQTPKEAVCLVFEKVNTGGVSLSVFELLTASFAAVASDGFELRDDWDRRRRRLHDQPVLRDVASTDFMQAVTLLATLAKRERHLDAGEPAERAPVVSCKRRDILRLTLDEYLAWAEPLTQGFQRAARFLHRERVFETKFLPYSTQLVPLAVTLTILGDRGNDSPQVRDRIARWYWCGVFGELYGSATETRFARDVPELLAYAADDAVVPSSISDANLAPDRLHTLRSRRSAAYKGIYVLLLREGARDFRTGETSTDQTYFDEAVDIHHVFPKKWCRERSPDPVPAARFDSIVNKTPLTARTNRAIGGRAPSEYLRGLRERDGIAETVEDANLRSHMIEVDALRADDFERFFEARQRALLLAIGQVMGKSLVAEAVTVVEPASYDELDADDA</sequence>
<evidence type="ECO:0000313" key="3">
    <source>
        <dbReference type="Proteomes" id="UP000008229"/>
    </source>
</evidence>
<gene>
    <name evidence="2" type="ordered locus">Cwoe_3258</name>
</gene>
<dbReference type="HOGENOM" id="CLU_021082_0_0_11"/>
<reference evidence="3" key="2">
    <citation type="submission" date="2010-01" db="EMBL/GenBank/DDBJ databases">
        <title>The complete genome of Conexibacter woesei DSM 14684.</title>
        <authorList>
            <consortium name="US DOE Joint Genome Institute (JGI-PGF)"/>
            <person name="Lucas S."/>
            <person name="Copeland A."/>
            <person name="Lapidus A."/>
            <person name="Glavina del Rio T."/>
            <person name="Dalin E."/>
            <person name="Tice H."/>
            <person name="Bruce D."/>
            <person name="Goodwin L."/>
            <person name="Pitluck S."/>
            <person name="Kyrpides N."/>
            <person name="Mavromatis K."/>
            <person name="Ivanova N."/>
            <person name="Mikhailova N."/>
            <person name="Chertkov O."/>
            <person name="Brettin T."/>
            <person name="Detter J.C."/>
            <person name="Han C."/>
            <person name="Larimer F."/>
            <person name="Land M."/>
            <person name="Hauser L."/>
            <person name="Markowitz V."/>
            <person name="Cheng J.-F."/>
            <person name="Hugenholtz P."/>
            <person name="Woyke T."/>
            <person name="Wu D."/>
            <person name="Pukall R."/>
            <person name="Steenblock K."/>
            <person name="Schneider S."/>
            <person name="Klenk H.-P."/>
            <person name="Eisen J.A."/>
        </authorList>
    </citation>
    <scope>NUCLEOTIDE SEQUENCE [LARGE SCALE GENOMIC DNA]</scope>
    <source>
        <strain evidence="3">DSM 14684 / CIP 108061 / JCM 11494 / NBRC 100937 / ID131577</strain>
    </source>
</reference>
<dbReference type="EMBL" id="CP001854">
    <property type="protein sequence ID" value="ADB51676.1"/>
    <property type="molecule type" value="Genomic_DNA"/>
</dbReference>
<feature type="domain" description="GmrSD restriction endonucleases N-terminal" evidence="1">
    <location>
        <begin position="16"/>
        <end position="256"/>
    </location>
</feature>
<accession>D3FE60</accession>
<dbReference type="Pfam" id="PF03235">
    <property type="entry name" value="GmrSD_N"/>
    <property type="match status" value="1"/>
</dbReference>
<dbReference type="PANTHER" id="PTHR37292:SF2">
    <property type="entry name" value="DUF262 DOMAIN-CONTAINING PROTEIN"/>
    <property type="match status" value="1"/>
</dbReference>
<dbReference type="Proteomes" id="UP000008229">
    <property type="component" value="Chromosome"/>
</dbReference>
<dbReference type="InterPro" id="IPR004919">
    <property type="entry name" value="GmrSD_N"/>
</dbReference>
<dbReference type="eggNOG" id="COG3472">
    <property type="taxonomic scope" value="Bacteria"/>
</dbReference>
<reference evidence="2 3" key="1">
    <citation type="journal article" date="2010" name="Stand. Genomic Sci.">
        <title>Complete genome sequence of Conexibacter woesei type strain (ID131577).</title>
        <authorList>
            <person name="Pukall R."/>
            <person name="Lapidus A."/>
            <person name="Glavina Del Rio T."/>
            <person name="Copeland A."/>
            <person name="Tice H."/>
            <person name="Cheng J.-F."/>
            <person name="Lucas S."/>
            <person name="Chen F."/>
            <person name="Nolan M."/>
            <person name="Bruce D."/>
            <person name="Goodwin L."/>
            <person name="Pitluck S."/>
            <person name="Mavromatis K."/>
            <person name="Ivanova N."/>
            <person name="Ovchinnikova G."/>
            <person name="Pati A."/>
            <person name="Chen A."/>
            <person name="Palaniappan K."/>
            <person name="Land M."/>
            <person name="Hauser L."/>
            <person name="Chang Y.-J."/>
            <person name="Jeffries C.D."/>
            <person name="Chain P."/>
            <person name="Meincke L."/>
            <person name="Sims D."/>
            <person name="Brettin T."/>
            <person name="Detter J.C."/>
            <person name="Rohde M."/>
            <person name="Goeker M."/>
            <person name="Bristow J."/>
            <person name="Eisen J.A."/>
            <person name="Markowitz V."/>
            <person name="Kyrpides N.C."/>
            <person name="Klenk H.-P."/>
            <person name="Hugenholtz P."/>
        </authorList>
    </citation>
    <scope>NUCLEOTIDE SEQUENCE [LARGE SCALE GENOMIC DNA]</scope>
    <source>
        <strain evidence="3">DSM 14684 / CIP 108061 / JCM 11494 / NBRC 100937 / ID131577</strain>
    </source>
</reference>
<dbReference type="AlphaFoldDB" id="D3FE60"/>
<evidence type="ECO:0000259" key="1">
    <source>
        <dbReference type="Pfam" id="PF03235"/>
    </source>
</evidence>
<dbReference type="RefSeq" id="WP_012934727.1">
    <property type="nucleotide sequence ID" value="NC_013739.1"/>
</dbReference>
<protein>
    <recommendedName>
        <fullName evidence="1">GmrSD restriction endonucleases N-terminal domain-containing protein</fullName>
    </recommendedName>
</protein>
<dbReference type="STRING" id="469383.Cwoe_3258"/>
<name>D3FE60_CONWI</name>
<keyword evidence="3" id="KW-1185">Reference proteome</keyword>
<evidence type="ECO:0000313" key="2">
    <source>
        <dbReference type="EMBL" id="ADB51676.1"/>
    </source>
</evidence>
<dbReference type="OrthoDB" id="9787127at2"/>
<dbReference type="PANTHER" id="PTHR37292">
    <property type="entry name" value="VNG6097C"/>
    <property type="match status" value="1"/>
</dbReference>
<organism evidence="2 3">
    <name type="scientific">Conexibacter woesei (strain DSM 14684 / CCUG 47730 / CIP 108061 / JCM 11494 / NBRC 100937 / ID131577)</name>
    <dbReference type="NCBI Taxonomy" id="469383"/>
    <lineage>
        <taxon>Bacteria</taxon>
        <taxon>Bacillati</taxon>
        <taxon>Actinomycetota</taxon>
        <taxon>Thermoleophilia</taxon>
        <taxon>Solirubrobacterales</taxon>
        <taxon>Conexibacteraceae</taxon>
        <taxon>Conexibacter</taxon>
    </lineage>
</organism>
<dbReference type="KEGG" id="cwo:Cwoe_3258"/>
<proteinExistence type="predicted"/>